<accession>A0A9J7AWA7</accession>
<evidence type="ECO:0000256" key="1">
    <source>
        <dbReference type="SAM" id="Phobius"/>
    </source>
</evidence>
<dbReference type="KEGG" id="naci:NUH88_10350"/>
<reference evidence="3" key="1">
    <citation type="submission" date="2022-08" db="EMBL/GenBank/DDBJ databases">
        <title>Nisaea acidiphila sp. nov., isolated from a marine algal debris and emended description of the genus Nisaea Urios et al. 2008.</title>
        <authorList>
            <person name="Kwon K."/>
        </authorList>
    </citation>
    <scope>NUCLEOTIDE SEQUENCE</scope>
    <source>
        <strain evidence="3">MEBiC11861</strain>
    </source>
</reference>
<dbReference type="Pfam" id="PF00581">
    <property type="entry name" value="Rhodanese"/>
    <property type="match status" value="1"/>
</dbReference>
<keyword evidence="1" id="KW-0472">Membrane</keyword>
<name>A0A9J7AWA7_9PROT</name>
<dbReference type="AlphaFoldDB" id="A0A9J7AWA7"/>
<dbReference type="EMBL" id="CP102480">
    <property type="protein sequence ID" value="UUX52083.1"/>
    <property type="molecule type" value="Genomic_DNA"/>
</dbReference>
<dbReference type="PROSITE" id="PS50206">
    <property type="entry name" value="RHODANESE_3"/>
    <property type="match status" value="1"/>
</dbReference>
<feature type="transmembrane region" description="Helical" evidence="1">
    <location>
        <begin position="145"/>
        <end position="169"/>
    </location>
</feature>
<dbReference type="InterPro" id="IPR021309">
    <property type="entry name" value="YgaP-like_TM"/>
</dbReference>
<gene>
    <name evidence="3" type="ORF">NUH88_10350</name>
</gene>
<evidence type="ECO:0000313" key="4">
    <source>
        <dbReference type="Proteomes" id="UP001060336"/>
    </source>
</evidence>
<evidence type="ECO:0000259" key="2">
    <source>
        <dbReference type="PROSITE" id="PS50206"/>
    </source>
</evidence>
<sequence>MQSNHPQLKGIDTQSAAPEIEAGKAVLIDIREKDERAREWIPGSVSIPLSEWRNADLSPYKGKRVVVHCRSGNRTMVNAALFTGAGFGEAAFLEGGIEGWRDAGMPVQRNAKAPLEIMRQVQIIAGGLALAGGLAGYLVDPAYALVAAFVGAGLLMAGTTGWCGMARLLRHMPWNRQPAA</sequence>
<dbReference type="CDD" id="cd00158">
    <property type="entry name" value="RHOD"/>
    <property type="match status" value="1"/>
</dbReference>
<organism evidence="3 4">
    <name type="scientific">Nisaea acidiphila</name>
    <dbReference type="NCBI Taxonomy" id="1862145"/>
    <lineage>
        <taxon>Bacteria</taxon>
        <taxon>Pseudomonadati</taxon>
        <taxon>Pseudomonadota</taxon>
        <taxon>Alphaproteobacteria</taxon>
        <taxon>Rhodospirillales</taxon>
        <taxon>Thalassobaculaceae</taxon>
        <taxon>Nisaea</taxon>
    </lineage>
</organism>
<dbReference type="Pfam" id="PF11127">
    <property type="entry name" value="YgaP-like_TM"/>
    <property type="match status" value="1"/>
</dbReference>
<dbReference type="SUPFAM" id="SSF52821">
    <property type="entry name" value="Rhodanese/Cell cycle control phosphatase"/>
    <property type="match status" value="1"/>
</dbReference>
<dbReference type="PANTHER" id="PTHR44086">
    <property type="entry name" value="THIOSULFATE SULFURTRANSFERASE RDL2, MITOCHONDRIAL-RELATED"/>
    <property type="match status" value="1"/>
</dbReference>
<dbReference type="InterPro" id="IPR036873">
    <property type="entry name" value="Rhodanese-like_dom_sf"/>
</dbReference>
<dbReference type="Gene3D" id="3.40.250.10">
    <property type="entry name" value="Rhodanese-like domain"/>
    <property type="match status" value="1"/>
</dbReference>
<dbReference type="RefSeq" id="WP_257771939.1">
    <property type="nucleotide sequence ID" value="NZ_CP102480.1"/>
</dbReference>
<dbReference type="PANTHER" id="PTHR44086:SF10">
    <property type="entry name" value="THIOSULFATE SULFURTRANSFERASE_RHODANESE-LIKE DOMAIN-CONTAINING PROTEIN 3"/>
    <property type="match status" value="1"/>
</dbReference>
<keyword evidence="1" id="KW-0812">Transmembrane</keyword>
<keyword evidence="4" id="KW-1185">Reference proteome</keyword>
<proteinExistence type="predicted"/>
<evidence type="ECO:0000313" key="3">
    <source>
        <dbReference type="EMBL" id="UUX52083.1"/>
    </source>
</evidence>
<feature type="domain" description="Rhodanese" evidence="2">
    <location>
        <begin position="21"/>
        <end position="109"/>
    </location>
</feature>
<dbReference type="Proteomes" id="UP001060336">
    <property type="component" value="Chromosome"/>
</dbReference>
<feature type="transmembrane region" description="Helical" evidence="1">
    <location>
        <begin position="121"/>
        <end position="139"/>
    </location>
</feature>
<keyword evidence="1" id="KW-1133">Transmembrane helix</keyword>
<dbReference type="SMART" id="SM00450">
    <property type="entry name" value="RHOD"/>
    <property type="match status" value="1"/>
</dbReference>
<protein>
    <submittedName>
        <fullName evidence="3">Rhodanese-like domain-containing protein</fullName>
    </submittedName>
</protein>
<dbReference type="Gene3D" id="6.10.140.1340">
    <property type="match status" value="1"/>
</dbReference>
<dbReference type="InterPro" id="IPR001763">
    <property type="entry name" value="Rhodanese-like_dom"/>
</dbReference>
<dbReference type="GO" id="GO:0004792">
    <property type="term" value="F:thiosulfate-cyanide sulfurtransferase activity"/>
    <property type="evidence" value="ECO:0007669"/>
    <property type="project" value="TreeGrafter"/>
</dbReference>